<evidence type="ECO:0000256" key="1">
    <source>
        <dbReference type="SAM" id="MobiDB-lite"/>
    </source>
</evidence>
<evidence type="ECO:0000313" key="2">
    <source>
        <dbReference type="EMBL" id="KAL3701730.1"/>
    </source>
</evidence>
<gene>
    <name evidence="2" type="ORF">R1sor_019752</name>
</gene>
<comment type="caution">
    <text evidence="2">The sequence shown here is derived from an EMBL/GenBank/DDBJ whole genome shotgun (WGS) entry which is preliminary data.</text>
</comment>
<evidence type="ECO:0000313" key="3">
    <source>
        <dbReference type="Proteomes" id="UP001633002"/>
    </source>
</evidence>
<reference evidence="2 3" key="1">
    <citation type="submission" date="2024-09" db="EMBL/GenBank/DDBJ databases">
        <title>Chromosome-scale assembly of Riccia sorocarpa.</title>
        <authorList>
            <person name="Paukszto L."/>
        </authorList>
    </citation>
    <scope>NUCLEOTIDE SEQUENCE [LARGE SCALE GENOMIC DNA]</scope>
    <source>
        <strain evidence="2">LP-2024</strain>
        <tissue evidence="2">Aerial parts of the thallus</tissue>
    </source>
</reference>
<dbReference type="AlphaFoldDB" id="A0ABD3IDE5"/>
<dbReference type="EMBL" id="JBJQOH010000001">
    <property type="protein sequence ID" value="KAL3701730.1"/>
    <property type="molecule type" value="Genomic_DNA"/>
</dbReference>
<accession>A0ABD3IDE5</accession>
<protein>
    <submittedName>
        <fullName evidence="2">Uncharacterized protein</fullName>
    </submittedName>
</protein>
<feature type="region of interest" description="Disordered" evidence="1">
    <location>
        <begin position="196"/>
        <end position="223"/>
    </location>
</feature>
<proteinExistence type="predicted"/>
<dbReference type="Proteomes" id="UP001633002">
    <property type="component" value="Unassembled WGS sequence"/>
</dbReference>
<sequence>MKLWRRIQIVLAARVMDQLKQQRGGQHRSKLHCLICRSSSRFPTNVGTCAAETQALHRAVAAEIQALHKTVAEIKVEIQALKVEYWIRVGLFKVQNVLGSSFKNNDEERSPRSQHFQGTPVRAIGSESIELSGSWVRKLDNSVGTPPSRTGTLQQGLESIVGISKGSKMDLDGVLEAEGVPHIPSLRPTVGSVGPASTGMGDGPVNSDSLCDGDSFETAGELQPHRLSFKREFDQEISKQGISSVESAR</sequence>
<keyword evidence="3" id="KW-1185">Reference proteome</keyword>
<organism evidence="2 3">
    <name type="scientific">Riccia sorocarpa</name>
    <dbReference type="NCBI Taxonomy" id="122646"/>
    <lineage>
        <taxon>Eukaryota</taxon>
        <taxon>Viridiplantae</taxon>
        <taxon>Streptophyta</taxon>
        <taxon>Embryophyta</taxon>
        <taxon>Marchantiophyta</taxon>
        <taxon>Marchantiopsida</taxon>
        <taxon>Marchantiidae</taxon>
        <taxon>Marchantiales</taxon>
        <taxon>Ricciaceae</taxon>
        <taxon>Riccia</taxon>
    </lineage>
</organism>
<name>A0ABD3IDE5_9MARC</name>